<dbReference type="AlphaFoldDB" id="A0A1T4P4W3"/>
<protein>
    <submittedName>
        <fullName evidence="1">Uncharacterized protein</fullName>
    </submittedName>
</protein>
<accession>A0A1T4P4W3</accession>
<proteinExistence type="predicted"/>
<name>A0A1T4P4W3_9PORP</name>
<evidence type="ECO:0000313" key="2">
    <source>
        <dbReference type="Proteomes" id="UP000190121"/>
    </source>
</evidence>
<dbReference type="Proteomes" id="UP000190121">
    <property type="component" value="Unassembled WGS sequence"/>
</dbReference>
<reference evidence="2" key="1">
    <citation type="submission" date="2017-02" db="EMBL/GenBank/DDBJ databases">
        <authorList>
            <person name="Varghese N."/>
            <person name="Submissions S."/>
        </authorList>
    </citation>
    <scope>NUCLEOTIDE SEQUENCE [LARGE SCALE GENOMIC DNA]</scope>
    <source>
        <strain evidence="2">ATCC 51356</strain>
    </source>
</reference>
<dbReference type="EMBL" id="FUXE01000014">
    <property type="protein sequence ID" value="SJZ86441.1"/>
    <property type="molecule type" value="Genomic_DNA"/>
</dbReference>
<sequence length="79" mass="9120">MAKTEYRKKRGSDELLGNALTTKSDITLRDRIKIFSVTIIADVCTVRIKNRATAFFKQLPYRDSLNYIVNNLPYKGNSY</sequence>
<evidence type="ECO:0000313" key="1">
    <source>
        <dbReference type="EMBL" id="SJZ86441.1"/>
    </source>
</evidence>
<organism evidence="1 2">
    <name type="scientific">Porphyromonas circumdentaria</name>
    <dbReference type="NCBI Taxonomy" id="29524"/>
    <lineage>
        <taxon>Bacteria</taxon>
        <taxon>Pseudomonadati</taxon>
        <taxon>Bacteroidota</taxon>
        <taxon>Bacteroidia</taxon>
        <taxon>Bacteroidales</taxon>
        <taxon>Porphyromonadaceae</taxon>
        <taxon>Porphyromonas</taxon>
    </lineage>
</organism>
<gene>
    <name evidence="1" type="ORF">SAMN02745171_01328</name>
</gene>
<keyword evidence="2" id="KW-1185">Reference proteome</keyword>